<evidence type="ECO:0000313" key="4">
    <source>
        <dbReference type="Proteomes" id="UP000627573"/>
    </source>
</evidence>
<accession>A0A8I1D7G9</accession>
<feature type="transmembrane region" description="Helical" evidence="2">
    <location>
        <begin position="24"/>
        <end position="43"/>
    </location>
</feature>
<dbReference type="Proteomes" id="UP000627573">
    <property type="component" value="Unassembled WGS sequence"/>
</dbReference>
<keyword evidence="2" id="KW-0812">Transmembrane</keyword>
<sequence length="177" mass="20230">MSLWWSFTLTAFGAAGIFLTYRSYTAYLGPAIGISIQLVWVAYAIASQQWWFIVSALLYGGSHLYGIRKRQRERTPRSIPVGRCVEVVDTPPLNANFDPPPYGRQRFEPDLNLVGNLEGSQREIRRVRKFIKKGLREQRCGMDELPGIPPPTVVVQDQERPLKPGETESQRWGDFDF</sequence>
<evidence type="ECO:0000256" key="1">
    <source>
        <dbReference type="SAM" id="MobiDB-lite"/>
    </source>
</evidence>
<keyword evidence="2" id="KW-0472">Membrane</keyword>
<keyword evidence="4" id="KW-1185">Reference proteome</keyword>
<feature type="compositionally biased region" description="Basic and acidic residues" evidence="1">
    <location>
        <begin position="157"/>
        <end position="177"/>
    </location>
</feature>
<dbReference type="AlphaFoldDB" id="A0A8I1D7G9"/>
<feature type="transmembrane region" description="Helical" evidence="2">
    <location>
        <begin position="49"/>
        <end position="67"/>
    </location>
</feature>
<dbReference type="EMBL" id="JAECSB010000085">
    <property type="protein sequence ID" value="MBH5146340.1"/>
    <property type="molecule type" value="Genomic_DNA"/>
</dbReference>
<evidence type="ECO:0000256" key="2">
    <source>
        <dbReference type="SAM" id="Phobius"/>
    </source>
</evidence>
<dbReference type="RefSeq" id="WP_197941973.1">
    <property type="nucleotide sequence ID" value="NZ_JAECSB010000085.1"/>
</dbReference>
<proteinExistence type="predicted"/>
<feature type="region of interest" description="Disordered" evidence="1">
    <location>
        <begin position="141"/>
        <end position="177"/>
    </location>
</feature>
<evidence type="ECO:0000313" key="3">
    <source>
        <dbReference type="EMBL" id="MBH5146340.1"/>
    </source>
</evidence>
<reference evidence="3 4" key="1">
    <citation type="submission" date="2020-12" db="EMBL/GenBank/DDBJ databases">
        <title>Draft genome sequence of furan degrading bacterial strain FUR100.</title>
        <authorList>
            <person name="Woiski C."/>
        </authorList>
    </citation>
    <scope>NUCLEOTIDE SEQUENCE [LARGE SCALE GENOMIC DNA]</scope>
    <source>
        <strain evidence="3 4">FUR100</strain>
    </source>
</reference>
<organism evidence="3 4">
    <name type="scientific">Rhodococcus erythropolis</name>
    <name type="common">Arthrobacter picolinophilus</name>
    <dbReference type="NCBI Taxonomy" id="1833"/>
    <lineage>
        <taxon>Bacteria</taxon>
        <taxon>Bacillati</taxon>
        <taxon>Actinomycetota</taxon>
        <taxon>Actinomycetes</taxon>
        <taxon>Mycobacteriales</taxon>
        <taxon>Nocardiaceae</taxon>
        <taxon>Rhodococcus</taxon>
        <taxon>Rhodococcus erythropolis group</taxon>
    </lineage>
</organism>
<keyword evidence="2" id="KW-1133">Transmembrane helix</keyword>
<gene>
    <name evidence="3" type="ORF">I3517_27425</name>
</gene>
<comment type="caution">
    <text evidence="3">The sequence shown here is derived from an EMBL/GenBank/DDBJ whole genome shotgun (WGS) entry which is preliminary data.</text>
</comment>
<protein>
    <submittedName>
        <fullName evidence="3">Uncharacterized protein</fullName>
    </submittedName>
</protein>
<name>A0A8I1D7G9_RHOER</name>